<dbReference type="GO" id="GO:0004519">
    <property type="term" value="F:endonuclease activity"/>
    <property type="evidence" value="ECO:0007669"/>
    <property type="project" value="UniProtKB-KW"/>
</dbReference>
<dbReference type="SUPFAM" id="SSF56219">
    <property type="entry name" value="DNase I-like"/>
    <property type="match status" value="1"/>
</dbReference>
<reference evidence="15 16" key="1">
    <citation type="submission" date="2019-09" db="EMBL/GenBank/DDBJ databases">
        <authorList>
            <consortium name="DOE Joint Genome Institute"/>
            <person name="Mondo S.J."/>
            <person name="Navarro-Mendoza M.I."/>
            <person name="Perez-Arques C."/>
            <person name="Panchal S."/>
            <person name="Nicolas F.E."/>
            <person name="Ganguly P."/>
            <person name="Pangilinan J."/>
            <person name="Grigoriev I."/>
            <person name="Heitman J."/>
            <person name="Sanya K."/>
            <person name="Garre V."/>
        </authorList>
    </citation>
    <scope>NUCLEOTIDE SEQUENCE [LARGE SCALE GENOMIC DNA]</scope>
    <source>
        <strain evidence="15 16">MU402</strain>
    </source>
</reference>
<proteinExistence type="inferred from homology"/>
<evidence type="ECO:0000256" key="7">
    <source>
        <dbReference type="ARBA" id="ARBA00022801"/>
    </source>
</evidence>
<comment type="caution">
    <text evidence="15">The sequence shown here is derived from an EMBL/GenBank/DDBJ whole genome shotgun (WGS) entry which is preliminary data.</text>
</comment>
<dbReference type="InterPro" id="IPR038772">
    <property type="entry name" value="Sph/SMPD2-like"/>
</dbReference>
<dbReference type="InterPro" id="IPR036691">
    <property type="entry name" value="Endo/exonu/phosph_ase_sf"/>
</dbReference>
<dbReference type="InterPro" id="IPR005135">
    <property type="entry name" value="Endo/exonuclease/phosphatase"/>
</dbReference>
<protein>
    <submittedName>
        <fullName evidence="15">Endonuclease/exonuclease/phosphatase</fullName>
    </submittedName>
</protein>
<evidence type="ECO:0000259" key="14">
    <source>
        <dbReference type="Pfam" id="PF03372"/>
    </source>
</evidence>
<evidence type="ECO:0000256" key="13">
    <source>
        <dbReference type="SAM" id="Phobius"/>
    </source>
</evidence>
<dbReference type="GO" id="GO:0006665">
    <property type="term" value="P:sphingolipid metabolic process"/>
    <property type="evidence" value="ECO:0007669"/>
    <property type="project" value="UniProtKB-KW"/>
</dbReference>
<dbReference type="PANTHER" id="PTHR16320:SF24">
    <property type="entry name" value="PHOSPHODIESTERASE, PUTATIVE-RELATED"/>
    <property type="match status" value="1"/>
</dbReference>
<evidence type="ECO:0000256" key="9">
    <source>
        <dbReference type="ARBA" id="ARBA00022919"/>
    </source>
</evidence>
<evidence type="ECO:0000256" key="2">
    <source>
        <dbReference type="ARBA" id="ARBA00004760"/>
    </source>
</evidence>
<accession>A0A8H4BH30</accession>
<evidence type="ECO:0000256" key="3">
    <source>
        <dbReference type="ARBA" id="ARBA00004991"/>
    </source>
</evidence>
<evidence type="ECO:0000256" key="5">
    <source>
        <dbReference type="ARBA" id="ARBA00022692"/>
    </source>
</evidence>
<dbReference type="Pfam" id="PF03372">
    <property type="entry name" value="Exo_endo_phos"/>
    <property type="match status" value="1"/>
</dbReference>
<evidence type="ECO:0000256" key="6">
    <source>
        <dbReference type="ARBA" id="ARBA00022723"/>
    </source>
</evidence>
<evidence type="ECO:0000256" key="12">
    <source>
        <dbReference type="ARBA" id="ARBA00023136"/>
    </source>
</evidence>
<dbReference type="GO" id="GO:0046872">
    <property type="term" value="F:metal ion binding"/>
    <property type="evidence" value="ECO:0007669"/>
    <property type="project" value="UniProtKB-KW"/>
</dbReference>
<keyword evidence="15" id="KW-0540">Nuclease</keyword>
<sequence length="453" mass="50989">MSTQDTLNVLSFNCWGLAVVAKHRAFRLRAIAQALAQQQCDIITLQEVWVQKDFEYIQQAVEQTLPYTTYFYSGALGSGLAILSRFPILSTAYHRYALNGKPLKFWHGDYYVGKGVGSALVDHPTIGLLEIFNTHLHAGYGPKDQYKAHRATECWQLANILRQSAAMGRHIVMSGDFNSVPSSFNYRLIRDHGFMSDSWLQLHGEPDAQQFDMDNITADAYTQYFGFTCNSPYNTFSRYYDQGNNTHAKKLLGKRLDYIFYRHSPQMTCVESKVVLTGLVPDSSMSYSDHFGVVSVFSIAPQQYQKEMAPIPSLLCHPNYTHLQPSILQEILDELRQDQVKAKGHAHTLLYTCVLCVLLHIAFYVLIVVLPTTLSYHGSLPIALVTVFDGVLMNLTALLIPVCLIVGFVFGHTEQRALLQFIHEIETLQHSVVENDGNSSSKDHFISSSASMV</sequence>
<name>A0A8H4BH30_MUCCL</name>
<organism evidence="15 16">
    <name type="scientific">Mucor circinelloides f. lusitanicus</name>
    <name type="common">Mucor racemosus var. lusitanicus</name>
    <dbReference type="NCBI Taxonomy" id="29924"/>
    <lineage>
        <taxon>Eukaryota</taxon>
        <taxon>Fungi</taxon>
        <taxon>Fungi incertae sedis</taxon>
        <taxon>Mucoromycota</taxon>
        <taxon>Mucoromycotina</taxon>
        <taxon>Mucoromycetes</taxon>
        <taxon>Mucorales</taxon>
        <taxon>Mucorineae</taxon>
        <taxon>Mucoraceae</taxon>
        <taxon>Mucor</taxon>
    </lineage>
</organism>
<keyword evidence="7" id="KW-0378">Hydrolase</keyword>
<evidence type="ECO:0000313" key="16">
    <source>
        <dbReference type="Proteomes" id="UP000469890"/>
    </source>
</evidence>
<gene>
    <name evidence="15" type="ORF">FB192DRAFT_1473776</name>
</gene>
<evidence type="ECO:0000313" key="15">
    <source>
        <dbReference type="EMBL" id="KAF1801281.1"/>
    </source>
</evidence>
<evidence type="ECO:0000256" key="11">
    <source>
        <dbReference type="ARBA" id="ARBA00023098"/>
    </source>
</evidence>
<dbReference type="GO" id="GO:0004527">
    <property type="term" value="F:exonuclease activity"/>
    <property type="evidence" value="ECO:0007669"/>
    <property type="project" value="UniProtKB-KW"/>
</dbReference>
<feature type="transmembrane region" description="Helical" evidence="13">
    <location>
        <begin position="349"/>
        <end position="370"/>
    </location>
</feature>
<keyword evidence="8" id="KW-0460">Magnesium</keyword>
<keyword evidence="6" id="KW-0479">Metal-binding</keyword>
<evidence type="ECO:0000256" key="8">
    <source>
        <dbReference type="ARBA" id="ARBA00022842"/>
    </source>
</evidence>
<dbReference type="Gene3D" id="3.60.10.10">
    <property type="entry name" value="Endonuclease/exonuclease/phosphatase"/>
    <property type="match status" value="1"/>
</dbReference>
<keyword evidence="11" id="KW-0443">Lipid metabolism</keyword>
<comment type="pathway">
    <text evidence="2">Lipid metabolism; sphingolipid metabolism.</text>
</comment>
<keyword evidence="10 13" id="KW-1133">Transmembrane helix</keyword>
<comment type="pathway">
    <text evidence="3">Sphingolipid metabolism.</text>
</comment>
<evidence type="ECO:0000256" key="4">
    <source>
        <dbReference type="ARBA" id="ARBA00006335"/>
    </source>
</evidence>
<keyword evidence="15" id="KW-0269">Exonuclease</keyword>
<dbReference type="PANTHER" id="PTHR16320">
    <property type="entry name" value="SPHINGOMYELINASE FAMILY MEMBER"/>
    <property type="match status" value="1"/>
</dbReference>
<evidence type="ECO:0000256" key="10">
    <source>
        <dbReference type="ARBA" id="ARBA00022989"/>
    </source>
</evidence>
<comment type="similarity">
    <text evidence="4">Belongs to the neutral sphingomyelinase family.</text>
</comment>
<dbReference type="GO" id="GO:0016020">
    <property type="term" value="C:membrane"/>
    <property type="evidence" value="ECO:0007669"/>
    <property type="project" value="UniProtKB-SubCell"/>
</dbReference>
<dbReference type="AlphaFoldDB" id="A0A8H4BH30"/>
<dbReference type="GO" id="GO:0004767">
    <property type="term" value="F:sphingomyelin phosphodiesterase activity"/>
    <property type="evidence" value="ECO:0007669"/>
    <property type="project" value="InterPro"/>
</dbReference>
<keyword evidence="12 13" id="KW-0472">Membrane</keyword>
<dbReference type="EMBL" id="JAAECE010000005">
    <property type="protein sequence ID" value="KAF1801281.1"/>
    <property type="molecule type" value="Genomic_DNA"/>
</dbReference>
<keyword evidence="15" id="KW-0255">Endonuclease</keyword>
<feature type="transmembrane region" description="Helical" evidence="13">
    <location>
        <begin position="382"/>
        <end position="410"/>
    </location>
</feature>
<evidence type="ECO:0000256" key="1">
    <source>
        <dbReference type="ARBA" id="ARBA00004141"/>
    </source>
</evidence>
<feature type="domain" description="Endonuclease/exonuclease/phosphatase" evidence="14">
    <location>
        <begin position="10"/>
        <end position="290"/>
    </location>
</feature>
<keyword evidence="5 13" id="KW-0812">Transmembrane</keyword>
<keyword evidence="9" id="KW-0746">Sphingolipid metabolism</keyword>
<dbReference type="Proteomes" id="UP000469890">
    <property type="component" value="Unassembled WGS sequence"/>
</dbReference>
<comment type="subcellular location">
    <subcellularLocation>
        <location evidence="1">Membrane</location>
        <topology evidence="1">Multi-pass membrane protein</topology>
    </subcellularLocation>
</comment>